<dbReference type="RefSeq" id="WP_038958803.1">
    <property type="nucleotide sequence ID" value="NZ_CP066351.1"/>
</dbReference>
<feature type="signal peptide" evidence="1">
    <location>
        <begin position="1"/>
        <end position="22"/>
    </location>
</feature>
<gene>
    <name evidence="2" type="ORF">ABIF63_005296</name>
</gene>
<proteinExistence type="predicted"/>
<name>A0ABV2RW69_BRAJP</name>
<accession>A0ABV2RW69</accession>
<evidence type="ECO:0000256" key="1">
    <source>
        <dbReference type="SAM" id="SignalP"/>
    </source>
</evidence>
<comment type="caution">
    <text evidence="2">The sequence shown here is derived from an EMBL/GenBank/DDBJ whole genome shotgun (WGS) entry which is preliminary data.</text>
</comment>
<dbReference type="Proteomes" id="UP001549291">
    <property type="component" value="Unassembled WGS sequence"/>
</dbReference>
<protein>
    <submittedName>
        <fullName evidence="2">Uncharacterized protein</fullName>
    </submittedName>
</protein>
<feature type="chain" id="PRO_5046593236" evidence="1">
    <location>
        <begin position="23"/>
        <end position="94"/>
    </location>
</feature>
<evidence type="ECO:0000313" key="3">
    <source>
        <dbReference type="Proteomes" id="UP001549291"/>
    </source>
</evidence>
<evidence type="ECO:0000313" key="2">
    <source>
        <dbReference type="EMBL" id="MET4721190.1"/>
    </source>
</evidence>
<organism evidence="2 3">
    <name type="scientific">Bradyrhizobium japonicum</name>
    <dbReference type="NCBI Taxonomy" id="375"/>
    <lineage>
        <taxon>Bacteria</taxon>
        <taxon>Pseudomonadati</taxon>
        <taxon>Pseudomonadota</taxon>
        <taxon>Alphaproteobacteria</taxon>
        <taxon>Hyphomicrobiales</taxon>
        <taxon>Nitrobacteraceae</taxon>
        <taxon>Bradyrhizobium</taxon>
    </lineage>
</organism>
<keyword evidence="1" id="KW-0732">Signal</keyword>
<sequence length="94" mass="9675">MKILLLLATITALVDVTSAAQAEPPTFELKGFPITPHQVAVVGGTGVQEQAFTPALMFGGMPASPHQITVLKPRPGTMAKAKAAKPTTVGLAVE</sequence>
<reference evidence="2 3" key="1">
    <citation type="submission" date="2024-06" db="EMBL/GenBank/DDBJ databases">
        <title>Genomic Encyclopedia of Type Strains, Phase V (KMG-V): Genome sequencing to study the core and pangenomes of soil and plant-associated prokaryotes.</title>
        <authorList>
            <person name="Whitman W."/>
        </authorList>
    </citation>
    <scope>NUCLEOTIDE SEQUENCE [LARGE SCALE GENOMIC DNA]</scope>
    <source>
        <strain evidence="2 3">USDA 160</strain>
    </source>
</reference>
<dbReference type="EMBL" id="JBEPTQ010000002">
    <property type="protein sequence ID" value="MET4721190.1"/>
    <property type="molecule type" value="Genomic_DNA"/>
</dbReference>
<keyword evidence="3" id="KW-1185">Reference proteome</keyword>